<proteinExistence type="predicted"/>
<protein>
    <submittedName>
        <fullName evidence="1">Uncharacterized protein</fullName>
    </submittedName>
</protein>
<name>A0A0R2JE83_9LACO</name>
<gene>
    <name evidence="1" type="ORF">IV73_GL000182</name>
</gene>
<dbReference type="PATRIC" id="fig|1616.3.peg.188"/>
<dbReference type="OrthoDB" id="2311966at2"/>
<dbReference type="AlphaFoldDB" id="A0A0R2JE83"/>
<accession>A0A0R2JE83</accession>
<comment type="caution">
    <text evidence="1">The sequence shown here is derived from an EMBL/GenBank/DDBJ whole genome shotgun (WGS) entry which is preliminary data.</text>
</comment>
<dbReference type="InterPro" id="IPR037026">
    <property type="entry name" value="Vgr_OB-fold_dom_sf"/>
</dbReference>
<sequence>MNRIKNRDNEVSFFLHVLPDTIKSEVNVAQLGKVAKLYDDNKKAYVEPLALKSNGDKRPVLVGVHIGRLLRNEIKVGDVVLVTFLDRSIANFTGDNKPFELSSNRMHSLNDAFIIYVY</sequence>
<dbReference type="Gene3D" id="2.40.50.230">
    <property type="entry name" value="Gp5 N-terminal domain"/>
    <property type="match status" value="1"/>
</dbReference>
<dbReference type="Proteomes" id="UP000051655">
    <property type="component" value="Unassembled WGS sequence"/>
</dbReference>
<keyword evidence="2" id="KW-1185">Reference proteome</keyword>
<evidence type="ECO:0000313" key="1">
    <source>
        <dbReference type="EMBL" id="KRN75688.1"/>
    </source>
</evidence>
<dbReference type="RefSeq" id="WP_057753473.1">
    <property type="nucleotide sequence ID" value="NZ_JQBP01000001.1"/>
</dbReference>
<organism evidence="1 2">
    <name type="scientific">Weissella kandleri</name>
    <dbReference type="NCBI Taxonomy" id="1616"/>
    <lineage>
        <taxon>Bacteria</taxon>
        <taxon>Bacillati</taxon>
        <taxon>Bacillota</taxon>
        <taxon>Bacilli</taxon>
        <taxon>Lactobacillales</taxon>
        <taxon>Lactobacillaceae</taxon>
        <taxon>Weissella</taxon>
    </lineage>
</organism>
<evidence type="ECO:0000313" key="2">
    <source>
        <dbReference type="Proteomes" id="UP000051655"/>
    </source>
</evidence>
<dbReference type="EMBL" id="JQBP01000001">
    <property type="protein sequence ID" value="KRN75688.1"/>
    <property type="molecule type" value="Genomic_DNA"/>
</dbReference>
<dbReference type="STRING" id="1616.IV73_GL000182"/>
<reference evidence="1 2" key="1">
    <citation type="journal article" date="2015" name="Genome Announc.">
        <title>Expanding the biotechnology potential of lactobacilli through comparative genomics of 213 strains and associated genera.</title>
        <authorList>
            <person name="Sun Z."/>
            <person name="Harris H.M."/>
            <person name="McCann A."/>
            <person name="Guo C."/>
            <person name="Argimon S."/>
            <person name="Zhang W."/>
            <person name="Yang X."/>
            <person name="Jeffery I.B."/>
            <person name="Cooney J.C."/>
            <person name="Kagawa T.F."/>
            <person name="Liu W."/>
            <person name="Song Y."/>
            <person name="Salvetti E."/>
            <person name="Wrobel A."/>
            <person name="Rasinkangas P."/>
            <person name="Parkhill J."/>
            <person name="Rea M.C."/>
            <person name="O'Sullivan O."/>
            <person name="Ritari J."/>
            <person name="Douillard F.P."/>
            <person name="Paul Ross R."/>
            <person name="Yang R."/>
            <person name="Briner A.E."/>
            <person name="Felis G.E."/>
            <person name="de Vos W.M."/>
            <person name="Barrangou R."/>
            <person name="Klaenhammer T.R."/>
            <person name="Caufield P.W."/>
            <person name="Cui Y."/>
            <person name="Zhang H."/>
            <person name="O'Toole P.W."/>
        </authorList>
    </citation>
    <scope>NUCLEOTIDE SEQUENCE [LARGE SCALE GENOMIC DNA]</scope>
    <source>
        <strain evidence="1 2">DSM 20593</strain>
    </source>
</reference>